<accession>A0A4S4BHM3</accession>
<evidence type="ECO:0000313" key="3">
    <source>
        <dbReference type="EMBL" id="THF73935.1"/>
    </source>
</evidence>
<keyword evidence="2" id="KW-0812">Transmembrane</keyword>
<keyword evidence="2" id="KW-1133">Transmembrane helix</keyword>
<organism evidence="3 4">
    <name type="scientific">Cohnella fermenti</name>
    <dbReference type="NCBI Taxonomy" id="2565925"/>
    <lineage>
        <taxon>Bacteria</taxon>
        <taxon>Bacillati</taxon>
        <taxon>Bacillota</taxon>
        <taxon>Bacilli</taxon>
        <taxon>Bacillales</taxon>
        <taxon>Paenibacillaceae</taxon>
        <taxon>Cohnella</taxon>
    </lineage>
</organism>
<comment type="caution">
    <text evidence="3">The sequence shown here is derived from an EMBL/GenBank/DDBJ whole genome shotgun (WGS) entry which is preliminary data.</text>
</comment>
<evidence type="ECO:0000256" key="1">
    <source>
        <dbReference type="SAM" id="MobiDB-lite"/>
    </source>
</evidence>
<sequence>MSKAARVEDNSGAFDYQADGPSSQDSLDYAQLQEQLTVIPREAVLQPAESVHVSLEFDATTIAIFAGSALLASLAAVVLFKAIRKRRRGW</sequence>
<protein>
    <submittedName>
        <fullName evidence="3">Uncharacterized protein</fullName>
    </submittedName>
</protein>
<evidence type="ECO:0000256" key="2">
    <source>
        <dbReference type="SAM" id="Phobius"/>
    </source>
</evidence>
<feature type="region of interest" description="Disordered" evidence="1">
    <location>
        <begin position="1"/>
        <end position="25"/>
    </location>
</feature>
<dbReference type="EMBL" id="SSOB01000047">
    <property type="protein sequence ID" value="THF73935.1"/>
    <property type="molecule type" value="Genomic_DNA"/>
</dbReference>
<keyword evidence="2" id="KW-0472">Membrane</keyword>
<gene>
    <name evidence="3" type="ORF">E6C55_27075</name>
</gene>
<dbReference type="AlphaFoldDB" id="A0A4S4BHM3"/>
<name>A0A4S4BHM3_9BACL</name>
<feature type="transmembrane region" description="Helical" evidence="2">
    <location>
        <begin position="59"/>
        <end position="80"/>
    </location>
</feature>
<reference evidence="3 4" key="1">
    <citation type="submission" date="2019-04" db="EMBL/GenBank/DDBJ databases">
        <title>Cohnella sp. nov. isolated from preserved vegetables.</title>
        <authorList>
            <person name="Lin S.-Y."/>
            <person name="Hung M.-H."/>
            <person name="Young C.-C."/>
        </authorList>
    </citation>
    <scope>NUCLEOTIDE SEQUENCE [LARGE SCALE GENOMIC DNA]</scope>
    <source>
        <strain evidence="3 4">CC-MHH1044</strain>
    </source>
</reference>
<dbReference type="RefSeq" id="WP_136372968.1">
    <property type="nucleotide sequence ID" value="NZ_SSOB01000047.1"/>
</dbReference>
<proteinExistence type="predicted"/>
<evidence type="ECO:0000313" key="4">
    <source>
        <dbReference type="Proteomes" id="UP000310636"/>
    </source>
</evidence>
<dbReference type="Proteomes" id="UP000310636">
    <property type="component" value="Unassembled WGS sequence"/>
</dbReference>
<keyword evidence="4" id="KW-1185">Reference proteome</keyword>